<accession>A0A557XHT4</accession>
<comment type="cofactor">
    <cofactor evidence="1">
        <name>Mg(2+)</name>
        <dbReference type="ChEBI" id="CHEBI:18420"/>
    </cofactor>
</comment>
<keyword evidence="3" id="KW-0540">Nuclease</keyword>
<organism evidence="8 9">
    <name type="scientific">Mycobacterium helveticum</name>
    <dbReference type="NCBI Taxonomy" id="2592811"/>
    <lineage>
        <taxon>Bacteria</taxon>
        <taxon>Bacillati</taxon>
        <taxon>Actinomycetota</taxon>
        <taxon>Actinomycetes</taxon>
        <taxon>Mycobacteriales</taxon>
        <taxon>Mycobacteriaceae</taxon>
        <taxon>Mycobacterium</taxon>
    </lineage>
</organism>
<dbReference type="Proteomes" id="UP000320513">
    <property type="component" value="Unassembled WGS sequence"/>
</dbReference>
<name>A0A557XHT4_9MYCO</name>
<reference evidence="8 9" key="1">
    <citation type="submission" date="2019-07" db="EMBL/GenBank/DDBJ databases">
        <title>New Mycobacterium species.</title>
        <authorList>
            <person name="Tortoli E."/>
            <person name="Ghielmetti G."/>
            <person name="Friedel U."/>
            <person name="Trovato A."/>
        </authorList>
    </citation>
    <scope>NUCLEOTIDE SEQUENCE [LARGE SCALE GENOMIC DNA]</scope>
    <source>
        <strain evidence="8 9">16-83</strain>
    </source>
</reference>
<proteinExistence type="predicted"/>
<dbReference type="GO" id="GO:0016787">
    <property type="term" value="F:hydrolase activity"/>
    <property type="evidence" value="ECO:0007669"/>
    <property type="project" value="UniProtKB-KW"/>
</dbReference>
<dbReference type="InterPro" id="IPR029060">
    <property type="entry name" value="PIN-like_dom_sf"/>
</dbReference>
<keyword evidence="2" id="KW-1277">Toxin-antitoxin system</keyword>
<evidence type="ECO:0000256" key="1">
    <source>
        <dbReference type="ARBA" id="ARBA00001946"/>
    </source>
</evidence>
<keyword evidence="5" id="KW-0378">Hydrolase</keyword>
<dbReference type="RefSeq" id="WP_144954428.1">
    <property type="nucleotide sequence ID" value="NZ_VMQU01000103.1"/>
</dbReference>
<gene>
    <name evidence="8" type="ORF">FPZ47_20275</name>
</gene>
<dbReference type="GO" id="GO:0004518">
    <property type="term" value="F:nuclease activity"/>
    <property type="evidence" value="ECO:0007669"/>
    <property type="project" value="UniProtKB-KW"/>
</dbReference>
<keyword evidence="6" id="KW-0460">Magnesium</keyword>
<dbReference type="Pfam" id="PF13470">
    <property type="entry name" value="PIN_3"/>
    <property type="match status" value="1"/>
</dbReference>
<comment type="caution">
    <text evidence="8">The sequence shown here is derived from an EMBL/GenBank/DDBJ whole genome shotgun (WGS) entry which is preliminary data.</text>
</comment>
<evidence type="ECO:0000256" key="5">
    <source>
        <dbReference type="ARBA" id="ARBA00022801"/>
    </source>
</evidence>
<evidence type="ECO:0000313" key="8">
    <source>
        <dbReference type="EMBL" id="TVS85230.1"/>
    </source>
</evidence>
<keyword evidence="9" id="KW-1185">Reference proteome</keyword>
<evidence type="ECO:0000259" key="7">
    <source>
        <dbReference type="Pfam" id="PF13470"/>
    </source>
</evidence>
<protein>
    <submittedName>
        <fullName evidence="8">PIN domain-containing protein</fullName>
    </submittedName>
</protein>
<dbReference type="OrthoDB" id="113459at2"/>
<dbReference type="GO" id="GO:0046872">
    <property type="term" value="F:metal ion binding"/>
    <property type="evidence" value="ECO:0007669"/>
    <property type="project" value="UniProtKB-KW"/>
</dbReference>
<evidence type="ECO:0000313" key="9">
    <source>
        <dbReference type="Proteomes" id="UP000320513"/>
    </source>
</evidence>
<dbReference type="EMBL" id="VMQU01000103">
    <property type="protein sequence ID" value="TVS85230.1"/>
    <property type="molecule type" value="Genomic_DNA"/>
</dbReference>
<dbReference type="InterPro" id="IPR002716">
    <property type="entry name" value="PIN_dom"/>
</dbReference>
<evidence type="ECO:0000256" key="2">
    <source>
        <dbReference type="ARBA" id="ARBA00022649"/>
    </source>
</evidence>
<evidence type="ECO:0000256" key="6">
    <source>
        <dbReference type="ARBA" id="ARBA00022842"/>
    </source>
</evidence>
<keyword evidence="4" id="KW-0479">Metal-binding</keyword>
<dbReference type="CDD" id="cd09854">
    <property type="entry name" value="PIN_VapC-like"/>
    <property type="match status" value="1"/>
</dbReference>
<dbReference type="SUPFAM" id="SSF88723">
    <property type="entry name" value="PIN domain-like"/>
    <property type="match status" value="1"/>
</dbReference>
<evidence type="ECO:0000256" key="3">
    <source>
        <dbReference type="ARBA" id="ARBA00022722"/>
    </source>
</evidence>
<sequence length="243" mass="27346">MFSAFLDTCVLVPSLSRDVLLEVAEQSVYRPLWSSEVLDELERTVRRLTAERGVAPDVVDSYVGRLLAQMNRAFPDALVDGWQPLVEAISLPDATDRHVVAAALSGRADVIVTEDQRISRPRSCQCRCFRKPQIHFCSIRSTCTPAPSWRRCVQSPRGLDEMGHRGARPRSPRCCGTGSARDSARHCSWHLADRVQHLGCGRRRAAVEALVVPKWDRAPGRLTYRSRHHSRSEPIFPSRADRI</sequence>
<dbReference type="AlphaFoldDB" id="A0A557XHT4"/>
<evidence type="ECO:0000256" key="4">
    <source>
        <dbReference type="ARBA" id="ARBA00022723"/>
    </source>
</evidence>
<feature type="domain" description="PIN" evidence="7">
    <location>
        <begin position="5"/>
        <end position="117"/>
    </location>
</feature>